<dbReference type="PANTHER" id="PTHR11119">
    <property type="entry name" value="XANTHINE-URACIL / VITAMIN C PERMEASE FAMILY MEMBER"/>
    <property type="match status" value="1"/>
</dbReference>
<comment type="similarity">
    <text evidence="2">Belongs to the nucleobase:cation symporter-2 (NCS2) (TC 2.A.40) family.</text>
</comment>
<keyword evidence="9" id="KW-1185">Reference proteome</keyword>
<proteinExistence type="inferred from homology"/>
<evidence type="ECO:0000256" key="2">
    <source>
        <dbReference type="ARBA" id="ARBA00008821"/>
    </source>
</evidence>
<dbReference type="InterPro" id="IPR006043">
    <property type="entry name" value="NCS2"/>
</dbReference>
<reference evidence="8 9" key="1">
    <citation type="journal article" date="2017" name="Nat. Ecol. Evol.">
        <title>Scallop genome provides insights into evolution of bilaterian karyotype and development.</title>
        <authorList>
            <person name="Wang S."/>
            <person name="Zhang J."/>
            <person name="Jiao W."/>
            <person name="Li J."/>
            <person name="Xun X."/>
            <person name="Sun Y."/>
            <person name="Guo X."/>
            <person name="Huan P."/>
            <person name="Dong B."/>
            <person name="Zhang L."/>
            <person name="Hu X."/>
            <person name="Sun X."/>
            <person name="Wang J."/>
            <person name="Zhao C."/>
            <person name="Wang Y."/>
            <person name="Wang D."/>
            <person name="Huang X."/>
            <person name="Wang R."/>
            <person name="Lv J."/>
            <person name="Li Y."/>
            <person name="Zhang Z."/>
            <person name="Liu B."/>
            <person name="Lu W."/>
            <person name="Hui Y."/>
            <person name="Liang J."/>
            <person name="Zhou Z."/>
            <person name="Hou R."/>
            <person name="Li X."/>
            <person name="Liu Y."/>
            <person name="Li H."/>
            <person name="Ning X."/>
            <person name="Lin Y."/>
            <person name="Zhao L."/>
            <person name="Xing Q."/>
            <person name="Dou J."/>
            <person name="Li Y."/>
            <person name="Mao J."/>
            <person name="Guo H."/>
            <person name="Dou H."/>
            <person name="Li T."/>
            <person name="Mu C."/>
            <person name="Jiang W."/>
            <person name="Fu Q."/>
            <person name="Fu X."/>
            <person name="Miao Y."/>
            <person name="Liu J."/>
            <person name="Yu Q."/>
            <person name="Li R."/>
            <person name="Liao H."/>
            <person name="Li X."/>
            <person name="Kong Y."/>
            <person name="Jiang Z."/>
            <person name="Chourrout D."/>
            <person name="Li R."/>
            <person name="Bao Z."/>
        </authorList>
    </citation>
    <scope>NUCLEOTIDE SEQUENCE [LARGE SCALE GENOMIC DNA]</scope>
    <source>
        <strain evidence="8 9">PY_sf001</strain>
    </source>
</reference>
<dbReference type="AlphaFoldDB" id="A0A210QFX5"/>
<dbReference type="GO" id="GO:0022857">
    <property type="term" value="F:transmembrane transporter activity"/>
    <property type="evidence" value="ECO:0007669"/>
    <property type="project" value="InterPro"/>
</dbReference>
<dbReference type="GO" id="GO:0016020">
    <property type="term" value="C:membrane"/>
    <property type="evidence" value="ECO:0007669"/>
    <property type="project" value="UniProtKB-SubCell"/>
</dbReference>
<feature type="chain" id="PRO_5012984720" evidence="7">
    <location>
        <begin position="28"/>
        <end position="545"/>
    </location>
</feature>
<evidence type="ECO:0000256" key="7">
    <source>
        <dbReference type="SAM" id="SignalP"/>
    </source>
</evidence>
<keyword evidence="3 6" id="KW-0812">Transmembrane</keyword>
<comment type="caution">
    <text evidence="8">The sequence shown here is derived from an EMBL/GenBank/DDBJ whole genome shotgun (WGS) entry which is preliminary data.</text>
</comment>
<name>A0A210QFX5_MIZYE</name>
<keyword evidence="7" id="KW-0732">Signal</keyword>
<feature type="transmembrane region" description="Helical" evidence="6">
    <location>
        <begin position="227"/>
        <end position="250"/>
    </location>
</feature>
<evidence type="ECO:0000256" key="1">
    <source>
        <dbReference type="ARBA" id="ARBA00004141"/>
    </source>
</evidence>
<evidence type="ECO:0000313" key="9">
    <source>
        <dbReference type="Proteomes" id="UP000242188"/>
    </source>
</evidence>
<keyword evidence="4 6" id="KW-1133">Transmembrane helix</keyword>
<evidence type="ECO:0000313" key="8">
    <source>
        <dbReference type="EMBL" id="OWF47663.1"/>
    </source>
</evidence>
<comment type="subcellular location">
    <subcellularLocation>
        <location evidence="1">Membrane</location>
        <topology evidence="1">Multi-pass membrane protein</topology>
    </subcellularLocation>
</comment>
<evidence type="ECO:0000256" key="6">
    <source>
        <dbReference type="SAM" id="Phobius"/>
    </source>
</evidence>
<evidence type="ECO:0000256" key="3">
    <source>
        <dbReference type="ARBA" id="ARBA00022692"/>
    </source>
</evidence>
<gene>
    <name evidence="8" type="ORF">KP79_PYT22686</name>
</gene>
<feature type="transmembrane region" description="Helical" evidence="6">
    <location>
        <begin position="178"/>
        <end position="194"/>
    </location>
</feature>
<accession>A0A210QFX5</accession>
<protein>
    <submittedName>
        <fullName evidence="8">Solute carrier family 23 member 1</fullName>
    </submittedName>
</protein>
<feature type="transmembrane region" description="Helical" evidence="6">
    <location>
        <begin position="372"/>
        <end position="394"/>
    </location>
</feature>
<dbReference type="Proteomes" id="UP000242188">
    <property type="component" value="Unassembled WGS sequence"/>
</dbReference>
<feature type="transmembrane region" description="Helical" evidence="6">
    <location>
        <begin position="152"/>
        <end position="172"/>
    </location>
</feature>
<dbReference type="Pfam" id="PF00860">
    <property type="entry name" value="Xan_ur_permease"/>
    <property type="match status" value="1"/>
</dbReference>
<sequence length="545" mass="58806">MLALQNVVLSFGMNLLTSVTIADLACAERNDPIRVKLFCTSVFVVGLTTVVQSAVGIRLPMFQGVSGAFLGPLLSMRTAGVWSCDSSSGEDLASISTNQTLLMNVTMETKQEMVYYRITQLQGSLMVSGLVTEVFLGATGLLGYLVKLVGPITVCVAITSIGLSVYPISIFYCSTCPPVAVLGTLTMILCVMYLKDIFVPIPTMHCNRRNANILEPKKRTKLPFCQIFPIITTVIVSWALCWVLTLTGVFPDDPNDPGYRARTDARGDLISLSPWLFFPYPGQFGPIRFNTAVFIGFVSSYLSSNVESIGDYMAISRATGTFPPPRHAINRGILTEGIMGVVAGALGTGHATTSYSQNVVVIRLTQVASRSVMVLAGVMCMVFGIIGKLGAVMASVPDPVIGGVSIVTFGLLVSIGLSSLQTVNLSSTRNLSVLGTSLYVGLVTSEWLKLNKDSINTGYASLDQVLKLILGTQMFVAGLTSIILDNTVRGTKEERGMDDRSSVKTESGSQIDKHQSVYDLPGIPQLQRRIPLLRHIPFFQPYTPH</sequence>
<feature type="transmembrane region" description="Helical" evidence="6">
    <location>
        <begin position="284"/>
        <end position="303"/>
    </location>
</feature>
<feature type="transmembrane region" description="Helical" evidence="6">
    <location>
        <begin position="400"/>
        <end position="419"/>
    </location>
</feature>
<evidence type="ECO:0000256" key="4">
    <source>
        <dbReference type="ARBA" id="ARBA00022989"/>
    </source>
</evidence>
<keyword evidence="5 6" id="KW-0472">Membrane</keyword>
<dbReference type="OrthoDB" id="1641903at2759"/>
<evidence type="ECO:0000256" key="5">
    <source>
        <dbReference type="ARBA" id="ARBA00023136"/>
    </source>
</evidence>
<dbReference type="STRING" id="6573.A0A210QFX5"/>
<dbReference type="EMBL" id="NEDP02003828">
    <property type="protein sequence ID" value="OWF47663.1"/>
    <property type="molecule type" value="Genomic_DNA"/>
</dbReference>
<feature type="transmembrane region" description="Helical" evidence="6">
    <location>
        <begin position="125"/>
        <end position="145"/>
    </location>
</feature>
<feature type="transmembrane region" description="Helical" evidence="6">
    <location>
        <begin position="37"/>
        <end position="57"/>
    </location>
</feature>
<organism evidence="8 9">
    <name type="scientific">Mizuhopecten yessoensis</name>
    <name type="common">Japanese scallop</name>
    <name type="synonym">Patinopecten yessoensis</name>
    <dbReference type="NCBI Taxonomy" id="6573"/>
    <lineage>
        <taxon>Eukaryota</taxon>
        <taxon>Metazoa</taxon>
        <taxon>Spiralia</taxon>
        <taxon>Lophotrochozoa</taxon>
        <taxon>Mollusca</taxon>
        <taxon>Bivalvia</taxon>
        <taxon>Autobranchia</taxon>
        <taxon>Pteriomorphia</taxon>
        <taxon>Pectinida</taxon>
        <taxon>Pectinoidea</taxon>
        <taxon>Pectinidae</taxon>
        <taxon>Mizuhopecten</taxon>
    </lineage>
</organism>
<feature type="signal peptide" evidence="7">
    <location>
        <begin position="1"/>
        <end position="27"/>
    </location>
</feature>